<protein>
    <submittedName>
        <fullName evidence="2">Nose resistant-to-fluoxetine protein N-terminal domain-containing protein</fullName>
    </submittedName>
</protein>
<organism evidence="1 2">
    <name type="scientific">Panagrolaimus sp. PS1159</name>
    <dbReference type="NCBI Taxonomy" id="55785"/>
    <lineage>
        <taxon>Eukaryota</taxon>
        <taxon>Metazoa</taxon>
        <taxon>Ecdysozoa</taxon>
        <taxon>Nematoda</taxon>
        <taxon>Chromadorea</taxon>
        <taxon>Rhabditida</taxon>
        <taxon>Tylenchina</taxon>
        <taxon>Panagrolaimomorpha</taxon>
        <taxon>Panagrolaimoidea</taxon>
        <taxon>Panagrolaimidae</taxon>
        <taxon>Panagrolaimus</taxon>
    </lineage>
</organism>
<dbReference type="Proteomes" id="UP000887580">
    <property type="component" value="Unplaced"/>
</dbReference>
<reference evidence="2" key="1">
    <citation type="submission" date="2022-11" db="UniProtKB">
        <authorList>
            <consortium name="WormBaseParasite"/>
        </authorList>
    </citation>
    <scope>IDENTIFICATION</scope>
</reference>
<name>A0AC35FA21_9BILA</name>
<evidence type="ECO:0000313" key="2">
    <source>
        <dbReference type="WBParaSite" id="PS1159_v2.g15384.t1"/>
    </source>
</evidence>
<sequence length="148" mass="16352">MLRGAQNIFGFMQECDVINYKVPNRKREFTTAYSRAYISLSGNCENSDITLGFDICLPSSCTSTDLVAVITAIPEIYPTLRNFSNSLCAISTFADINVSMTTEAWIVVAFLSILAALVITAGITDYCILPVDNPLRKRTIFPTSKFNN</sequence>
<accession>A0AC35FA21</accession>
<dbReference type="WBParaSite" id="PS1159_v2.g15384.t1">
    <property type="protein sequence ID" value="PS1159_v2.g15384.t1"/>
    <property type="gene ID" value="PS1159_v2.g15384"/>
</dbReference>
<proteinExistence type="predicted"/>
<evidence type="ECO:0000313" key="1">
    <source>
        <dbReference type="Proteomes" id="UP000887580"/>
    </source>
</evidence>